<dbReference type="OrthoDB" id="5569826at2"/>
<sequence length="127" mass="14296">MTSTVARWLALSGYLGLLVWVVLWHGWLSPHPEISSALLLTIWVVPLLFPLRGILAGKPYTHAWANFVLMFYFLHSLTLVTADEGERTLALVELLLTSIAFVGCTYYARLRGRELGLGIKKEKQQAK</sequence>
<feature type="transmembrane region" description="Helical" evidence="1">
    <location>
        <begin position="7"/>
        <end position="28"/>
    </location>
</feature>
<dbReference type="Pfam" id="PF09842">
    <property type="entry name" value="DUF2069"/>
    <property type="match status" value="1"/>
</dbReference>
<feature type="transmembrane region" description="Helical" evidence="1">
    <location>
        <begin position="34"/>
        <end position="51"/>
    </location>
</feature>
<proteinExistence type="predicted"/>
<keyword evidence="1" id="KW-1133">Transmembrane helix</keyword>
<accession>N9TZK4</accession>
<evidence type="ECO:0000256" key="1">
    <source>
        <dbReference type="SAM" id="Phobius"/>
    </source>
</evidence>
<dbReference type="RefSeq" id="WP_005355497.1">
    <property type="nucleotide sequence ID" value="NZ_APVG01000033.1"/>
</dbReference>
<evidence type="ECO:0000313" key="3">
    <source>
        <dbReference type="Proteomes" id="UP000023775"/>
    </source>
</evidence>
<reference evidence="2 3" key="1">
    <citation type="journal article" date="2013" name="Genome Announc.">
        <title>Draft Genome Sequence of the Aeromonas diversa Type Strain.</title>
        <authorList>
            <person name="Farfan M."/>
            <person name="Spataro N."/>
            <person name="Sanglas A."/>
            <person name="Albarral V."/>
            <person name="Loren J.G."/>
            <person name="Bosch E."/>
            <person name="Fuste M.C."/>
        </authorList>
    </citation>
    <scope>NUCLEOTIDE SEQUENCE [LARGE SCALE GENOMIC DNA]</scope>
    <source>
        <strain evidence="2 3">2478-85</strain>
    </source>
</reference>
<dbReference type="AlphaFoldDB" id="N9TZK4"/>
<protein>
    <recommendedName>
        <fullName evidence="4">DUF2069 domain-containing protein</fullName>
    </recommendedName>
</protein>
<dbReference type="eggNOG" id="COG3308">
    <property type="taxonomic scope" value="Bacteria"/>
</dbReference>
<keyword evidence="1" id="KW-0812">Transmembrane</keyword>
<dbReference type="InterPro" id="IPR018643">
    <property type="entry name" value="DUF2069_membrane"/>
</dbReference>
<name>N9TZK4_9GAMM</name>
<feature type="transmembrane region" description="Helical" evidence="1">
    <location>
        <begin position="88"/>
        <end position="108"/>
    </location>
</feature>
<gene>
    <name evidence="2" type="ORF">G114_12734</name>
</gene>
<evidence type="ECO:0000313" key="2">
    <source>
        <dbReference type="EMBL" id="ENY71500.1"/>
    </source>
</evidence>
<dbReference type="Proteomes" id="UP000023775">
    <property type="component" value="Unassembled WGS sequence"/>
</dbReference>
<comment type="caution">
    <text evidence="2">The sequence shown here is derived from an EMBL/GenBank/DDBJ whole genome shotgun (WGS) entry which is preliminary data.</text>
</comment>
<dbReference type="PATRIC" id="fig|1268237.3.peg.2507"/>
<keyword evidence="3" id="KW-1185">Reference proteome</keyword>
<evidence type="ECO:0008006" key="4">
    <source>
        <dbReference type="Google" id="ProtNLM"/>
    </source>
</evidence>
<keyword evidence="1" id="KW-0472">Membrane</keyword>
<organism evidence="2 3">
    <name type="scientific">Aeromonas diversa CDC 2478-85</name>
    <dbReference type="NCBI Taxonomy" id="1268237"/>
    <lineage>
        <taxon>Bacteria</taxon>
        <taxon>Pseudomonadati</taxon>
        <taxon>Pseudomonadota</taxon>
        <taxon>Gammaproteobacteria</taxon>
        <taxon>Aeromonadales</taxon>
        <taxon>Aeromonadaceae</taxon>
        <taxon>Aeromonas</taxon>
    </lineage>
</organism>
<feature type="transmembrane region" description="Helical" evidence="1">
    <location>
        <begin position="63"/>
        <end position="82"/>
    </location>
</feature>
<dbReference type="EMBL" id="APVG01000033">
    <property type="protein sequence ID" value="ENY71500.1"/>
    <property type="molecule type" value="Genomic_DNA"/>
</dbReference>